<proteinExistence type="predicted"/>
<sequence>MTSAPSATPATVASTPRTSTAGTHRTSPSFTTNAPTGLATSPRPPPSPRRPALSRPAPPPPPPTTRAAGITATPSFSYGSA</sequence>
<comment type="caution">
    <text evidence="2">The sequence shown here is derived from an EMBL/GenBank/DDBJ whole genome shotgun (WGS) entry which is preliminary data.</text>
</comment>
<gene>
    <name evidence="2" type="ORF">JT362_00515</name>
</gene>
<name>A0ABT2J176_9PSEU</name>
<reference evidence="2 3" key="1">
    <citation type="submission" date="2021-02" db="EMBL/GenBank/DDBJ databases">
        <title>Actinophytocola xerophila sp. nov., isolated from soil of cotton cropping field.</title>
        <authorList>
            <person name="Huang R."/>
            <person name="Chen X."/>
            <person name="Ge X."/>
            <person name="Liu W."/>
        </authorList>
    </citation>
    <scope>NUCLEOTIDE SEQUENCE [LARGE SCALE GENOMIC DNA]</scope>
    <source>
        <strain evidence="2 3">S1-96</strain>
    </source>
</reference>
<dbReference type="RefSeq" id="WP_311202649.1">
    <property type="nucleotide sequence ID" value="NZ_JAFFZE010000002.1"/>
</dbReference>
<evidence type="ECO:0000256" key="1">
    <source>
        <dbReference type="SAM" id="MobiDB-lite"/>
    </source>
</evidence>
<protein>
    <submittedName>
        <fullName evidence="2">Uncharacterized protein</fullName>
    </submittedName>
</protein>
<accession>A0ABT2J176</accession>
<dbReference type="EMBL" id="JAFFZE010000002">
    <property type="protein sequence ID" value="MCT2581601.1"/>
    <property type="molecule type" value="Genomic_DNA"/>
</dbReference>
<feature type="compositionally biased region" description="Polar residues" evidence="1">
    <location>
        <begin position="72"/>
        <end position="81"/>
    </location>
</feature>
<evidence type="ECO:0000313" key="2">
    <source>
        <dbReference type="EMBL" id="MCT2581601.1"/>
    </source>
</evidence>
<organism evidence="2 3">
    <name type="scientific">Actinophytocola gossypii</name>
    <dbReference type="NCBI Taxonomy" id="2812003"/>
    <lineage>
        <taxon>Bacteria</taxon>
        <taxon>Bacillati</taxon>
        <taxon>Actinomycetota</taxon>
        <taxon>Actinomycetes</taxon>
        <taxon>Pseudonocardiales</taxon>
        <taxon>Pseudonocardiaceae</taxon>
    </lineage>
</organism>
<feature type="compositionally biased region" description="Polar residues" evidence="1">
    <location>
        <begin position="22"/>
        <end position="35"/>
    </location>
</feature>
<dbReference type="Proteomes" id="UP001156441">
    <property type="component" value="Unassembled WGS sequence"/>
</dbReference>
<keyword evidence="3" id="KW-1185">Reference proteome</keyword>
<evidence type="ECO:0000313" key="3">
    <source>
        <dbReference type="Proteomes" id="UP001156441"/>
    </source>
</evidence>
<feature type="compositionally biased region" description="Low complexity" evidence="1">
    <location>
        <begin position="1"/>
        <end position="21"/>
    </location>
</feature>
<feature type="region of interest" description="Disordered" evidence="1">
    <location>
        <begin position="1"/>
        <end position="81"/>
    </location>
</feature>